<dbReference type="Gene3D" id="3.90.1150.10">
    <property type="entry name" value="Aspartate Aminotransferase, domain 1"/>
    <property type="match status" value="1"/>
</dbReference>
<organism evidence="7 8">
    <name type="scientific">Paucibacter sediminis</name>
    <dbReference type="NCBI Taxonomy" id="3019553"/>
    <lineage>
        <taxon>Bacteria</taxon>
        <taxon>Pseudomonadati</taxon>
        <taxon>Pseudomonadota</taxon>
        <taxon>Betaproteobacteria</taxon>
        <taxon>Burkholderiales</taxon>
        <taxon>Sphaerotilaceae</taxon>
        <taxon>Roseateles</taxon>
    </lineage>
</organism>
<evidence type="ECO:0000256" key="1">
    <source>
        <dbReference type="ARBA" id="ARBA00001933"/>
    </source>
</evidence>
<proteinExistence type="inferred from homology"/>
<dbReference type="SUPFAM" id="SSF53383">
    <property type="entry name" value="PLP-dependent transferases"/>
    <property type="match status" value="1"/>
</dbReference>
<keyword evidence="5 6" id="KW-0663">Pyridoxal phosphate</keyword>
<protein>
    <submittedName>
        <fullName evidence="7">4-aminobutyrate--2-oxoglutarate transaminase</fullName>
        <ecNumber evidence="7">2.6.1.19</ecNumber>
    </submittedName>
</protein>
<evidence type="ECO:0000256" key="6">
    <source>
        <dbReference type="RuleBase" id="RU003560"/>
    </source>
</evidence>
<dbReference type="AlphaFoldDB" id="A0AA95NJ40"/>
<dbReference type="EMBL" id="CP116346">
    <property type="protein sequence ID" value="WIT13308.1"/>
    <property type="molecule type" value="Genomic_DNA"/>
</dbReference>
<evidence type="ECO:0000256" key="2">
    <source>
        <dbReference type="ARBA" id="ARBA00008954"/>
    </source>
</evidence>
<keyword evidence="4 7" id="KW-0808">Transferase</keyword>
<dbReference type="InterPro" id="IPR049704">
    <property type="entry name" value="Aminotrans_3_PPA_site"/>
</dbReference>
<evidence type="ECO:0000256" key="4">
    <source>
        <dbReference type="ARBA" id="ARBA00022679"/>
    </source>
</evidence>
<dbReference type="NCBIfam" id="TIGR00700">
    <property type="entry name" value="GABAtrnsam"/>
    <property type="match status" value="1"/>
</dbReference>
<evidence type="ECO:0000313" key="8">
    <source>
        <dbReference type="Proteomes" id="UP001177769"/>
    </source>
</evidence>
<comment type="similarity">
    <text evidence="2 6">Belongs to the class-III pyridoxal-phosphate-dependent aminotransferase family.</text>
</comment>
<dbReference type="InterPro" id="IPR005814">
    <property type="entry name" value="Aminotrans_3"/>
</dbReference>
<accession>A0AA95NJ40</accession>
<dbReference type="EC" id="2.6.1.19" evidence="7"/>
<dbReference type="GO" id="GO:0030170">
    <property type="term" value="F:pyridoxal phosphate binding"/>
    <property type="evidence" value="ECO:0007669"/>
    <property type="project" value="InterPro"/>
</dbReference>
<dbReference type="InterPro" id="IPR050103">
    <property type="entry name" value="Class-III_PLP-dep_AT"/>
</dbReference>
<dbReference type="InterPro" id="IPR015422">
    <property type="entry name" value="PyrdxlP-dep_Trfase_small"/>
</dbReference>
<evidence type="ECO:0000256" key="5">
    <source>
        <dbReference type="ARBA" id="ARBA00022898"/>
    </source>
</evidence>
<dbReference type="PANTHER" id="PTHR11986">
    <property type="entry name" value="AMINOTRANSFERASE CLASS III"/>
    <property type="match status" value="1"/>
</dbReference>
<dbReference type="GO" id="GO:0034386">
    <property type="term" value="F:4-aminobutyrate:2-oxoglutarate transaminase activity"/>
    <property type="evidence" value="ECO:0007669"/>
    <property type="project" value="UniProtKB-EC"/>
</dbReference>
<evidence type="ECO:0000313" key="7">
    <source>
        <dbReference type="EMBL" id="WIT13308.1"/>
    </source>
</evidence>
<dbReference type="RefSeq" id="WP_285234418.1">
    <property type="nucleotide sequence ID" value="NZ_CP116346.1"/>
</dbReference>
<dbReference type="PIRSF" id="PIRSF000521">
    <property type="entry name" value="Transaminase_4ab_Lys_Orn"/>
    <property type="match status" value="1"/>
</dbReference>
<evidence type="ECO:0000256" key="3">
    <source>
        <dbReference type="ARBA" id="ARBA00022576"/>
    </source>
</evidence>
<dbReference type="InterPro" id="IPR004632">
    <property type="entry name" value="4NH2But_aminotransferase_bac"/>
</dbReference>
<dbReference type="CDD" id="cd00610">
    <property type="entry name" value="OAT_like"/>
    <property type="match status" value="1"/>
</dbReference>
<dbReference type="InterPro" id="IPR015421">
    <property type="entry name" value="PyrdxlP-dep_Trfase_major"/>
</dbReference>
<dbReference type="Gene3D" id="3.40.640.10">
    <property type="entry name" value="Type I PLP-dependent aspartate aminotransferase-like (Major domain)"/>
    <property type="match status" value="1"/>
</dbReference>
<dbReference type="KEGG" id="pais:PFX98_06770"/>
<dbReference type="PROSITE" id="PS00600">
    <property type="entry name" value="AA_TRANSFER_CLASS_3"/>
    <property type="match status" value="1"/>
</dbReference>
<gene>
    <name evidence="7" type="primary">gabT</name>
    <name evidence="7" type="ORF">PFX98_06770</name>
</gene>
<dbReference type="Pfam" id="PF00202">
    <property type="entry name" value="Aminotran_3"/>
    <property type="match status" value="1"/>
</dbReference>
<dbReference type="Proteomes" id="UP001177769">
    <property type="component" value="Chromosome"/>
</dbReference>
<dbReference type="InterPro" id="IPR015424">
    <property type="entry name" value="PyrdxlP-dep_Trfase"/>
</dbReference>
<comment type="cofactor">
    <cofactor evidence="1">
        <name>pyridoxal 5'-phosphate</name>
        <dbReference type="ChEBI" id="CHEBI:597326"/>
    </cofactor>
</comment>
<dbReference type="GO" id="GO:0042802">
    <property type="term" value="F:identical protein binding"/>
    <property type="evidence" value="ECO:0007669"/>
    <property type="project" value="TreeGrafter"/>
</dbReference>
<dbReference type="GO" id="GO:0009448">
    <property type="term" value="P:gamma-aminobutyric acid metabolic process"/>
    <property type="evidence" value="ECO:0007669"/>
    <property type="project" value="InterPro"/>
</dbReference>
<sequence length="431" mass="45528">MSHPDQDAKSLNSDWQARRLAATPRGVAVLQNFYAERALNAELWDVEGRRFIDFASGIAVLNTGHRHPRVQAAIAAQLQAFHHTAYQVVPYAGYVTLAERINAAMPGDWAKKTAFFTTGAEAVENAIKIARAATGRSGVIAFDGAFHGRTMMGMALTGKVQPYKAGFGPFPAETYHAPFPSALHGVSVEEALAGVQRLFKADIDPQRVAAFIYEPVQGEGGFNPAPEAFVAGLRRIADAHGILLIADEIQTGFARTGKLFASQHHGVPVDLITFAKSLAGGLPLSGVCGRAELMDAAAPGGLGGTYAGNPLAVAAAHAVLDVIADEGLCERAEQLGARLRACLEGLRGRVPQLAEVRGIGSMLAAEFCDPASGAPDAEFTKRVQALALQRGLMLLSCGSYGNVIRFLHPLTTPDAVFDEALALLTDALLKA</sequence>
<dbReference type="FunFam" id="3.40.640.10:FF:000013">
    <property type="entry name" value="4-aminobutyrate aminotransferase"/>
    <property type="match status" value="1"/>
</dbReference>
<name>A0AA95NJ40_9BURK</name>
<reference evidence="7" key="1">
    <citation type="submission" date="2023-01" db="EMBL/GenBank/DDBJ databases">
        <title>Whole genome sequence of Paucibacter sp. S2-9 isolated from pond sediment.</title>
        <authorList>
            <person name="Jung J.Y."/>
        </authorList>
    </citation>
    <scope>NUCLEOTIDE SEQUENCE</scope>
    <source>
        <strain evidence="7">S2-9</strain>
    </source>
</reference>
<keyword evidence="8" id="KW-1185">Reference proteome</keyword>
<keyword evidence="3 7" id="KW-0032">Aminotransferase</keyword>